<gene>
    <name evidence="2" type="ORF">F2Q69_00032673</name>
</gene>
<comment type="caution">
    <text evidence="2">The sequence shown here is derived from an EMBL/GenBank/DDBJ whole genome shotgun (WGS) entry which is preliminary data.</text>
</comment>
<feature type="region of interest" description="Disordered" evidence="1">
    <location>
        <begin position="1"/>
        <end position="46"/>
    </location>
</feature>
<evidence type="ECO:0000313" key="2">
    <source>
        <dbReference type="EMBL" id="KAF3600745.1"/>
    </source>
</evidence>
<accession>A0A8S9SLH7</accession>
<organism evidence="2 3">
    <name type="scientific">Brassica cretica</name>
    <name type="common">Mustard</name>
    <dbReference type="NCBI Taxonomy" id="69181"/>
    <lineage>
        <taxon>Eukaryota</taxon>
        <taxon>Viridiplantae</taxon>
        <taxon>Streptophyta</taxon>
        <taxon>Embryophyta</taxon>
        <taxon>Tracheophyta</taxon>
        <taxon>Spermatophyta</taxon>
        <taxon>Magnoliopsida</taxon>
        <taxon>eudicotyledons</taxon>
        <taxon>Gunneridae</taxon>
        <taxon>Pentapetalae</taxon>
        <taxon>rosids</taxon>
        <taxon>malvids</taxon>
        <taxon>Brassicales</taxon>
        <taxon>Brassicaceae</taxon>
        <taxon>Brassiceae</taxon>
        <taxon>Brassica</taxon>
    </lineage>
</organism>
<evidence type="ECO:0000256" key="1">
    <source>
        <dbReference type="SAM" id="MobiDB-lite"/>
    </source>
</evidence>
<name>A0A8S9SLH7_BRACR</name>
<feature type="compositionally biased region" description="Polar residues" evidence="1">
    <location>
        <begin position="66"/>
        <end position="86"/>
    </location>
</feature>
<protein>
    <submittedName>
        <fullName evidence="2">Uncharacterized protein</fullName>
    </submittedName>
</protein>
<proteinExistence type="predicted"/>
<dbReference type="AlphaFoldDB" id="A0A8S9SLH7"/>
<feature type="region of interest" description="Disordered" evidence="1">
    <location>
        <begin position="63"/>
        <end position="102"/>
    </location>
</feature>
<dbReference type="EMBL" id="QGKX02000004">
    <property type="protein sequence ID" value="KAF3600745.1"/>
    <property type="molecule type" value="Genomic_DNA"/>
</dbReference>
<reference evidence="2" key="1">
    <citation type="submission" date="2019-12" db="EMBL/GenBank/DDBJ databases">
        <title>Genome sequencing and annotation of Brassica cretica.</title>
        <authorList>
            <person name="Studholme D.J."/>
            <person name="Sarris P."/>
        </authorList>
    </citation>
    <scope>NUCLEOTIDE SEQUENCE</scope>
    <source>
        <strain evidence="2">PFS-109/04</strain>
        <tissue evidence="2">Leaf</tissue>
    </source>
</reference>
<dbReference type="Proteomes" id="UP000712600">
    <property type="component" value="Unassembled WGS sequence"/>
</dbReference>
<sequence length="102" mass="11341">MCRTQGTVSMPPPTEALRRRTTSSAPQTTGNLPGTSLLSTSPPSHVFRTSERINRSVRDLIRHHTPQTQRRGFTLIPNPNQSQHPTIGNRPEFQRTKAPSSS</sequence>
<feature type="compositionally biased region" description="Low complexity" evidence="1">
    <location>
        <begin position="28"/>
        <end position="44"/>
    </location>
</feature>
<evidence type="ECO:0000313" key="3">
    <source>
        <dbReference type="Proteomes" id="UP000712600"/>
    </source>
</evidence>